<name>A0ABR3R7J0_9PLEO</name>
<protein>
    <recommendedName>
        <fullName evidence="2">UspA domain-containing protein</fullName>
    </recommendedName>
</protein>
<dbReference type="PANTHER" id="PTHR46100:SF4">
    <property type="entry name" value="USPA DOMAIN-CONTAINING PROTEIN"/>
    <property type="match status" value="1"/>
</dbReference>
<accession>A0ABR3R7J0</accession>
<reference evidence="3 4" key="1">
    <citation type="submission" date="2024-02" db="EMBL/GenBank/DDBJ databases">
        <title>De novo assembly and annotation of 12 fungi associated with fruit tree decline syndrome in Ontario, Canada.</title>
        <authorList>
            <person name="Sulman M."/>
            <person name="Ellouze W."/>
            <person name="Ilyukhin E."/>
        </authorList>
    </citation>
    <scope>NUCLEOTIDE SEQUENCE [LARGE SCALE GENOMIC DNA]</scope>
    <source>
        <strain evidence="3 4">M42-189</strain>
    </source>
</reference>
<dbReference type="Gene3D" id="3.40.50.620">
    <property type="entry name" value="HUPs"/>
    <property type="match status" value="1"/>
</dbReference>
<feature type="region of interest" description="Disordered" evidence="1">
    <location>
        <begin position="314"/>
        <end position="337"/>
    </location>
</feature>
<comment type="caution">
    <text evidence="3">The sequence shown here is derived from an EMBL/GenBank/DDBJ whole genome shotgun (WGS) entry which is preliminary data.</text>
</comment>
<dbReference type="InterPro" id="IPR006015">
    <property type="entry name" value="Universal_stress_UspA"/>
</dbReference>
<dbReference type="EMBL" id="JAKJXO020000009">
    <property type="protein sequence ID" value="KAL1600399.1"/>
    <property type="molecule type" value="Genomic_DNA"/>
</dbReference>
<evidence type="ECO:0000259" key="2">
    <source>
        <dbReference type="Pfam" id="PF00582"/>
    </source>
</evidence>
<evidence type="ECO:0000313" key="4">
    <source>
        <dbReference type="Proteomes" id="UP001521785"/>
    </source>
</evidence>
<sequence length="460" mass="49505">MLNTNSSNLMPSPNKYVTDSGKVIDMSSAYRKLSDANLSRSGGSLSSLPSRKGSDPSKGESLAPGGGVRLATDDFGDDEAAVESSENDDTEDSDGDGWGGAKRRGRQRRRSDGSEGKVPRSKDVSTTYRVRSMLEPDVTITGPDGTTLAGEKMSNKKSGVHPHTSFDQSGSAVSTPYNSDTEADLSELKSAQQLSMNISPIQSSPEAHRCVRQIVRGNYGKFLADAENGLRRQRVYLVATDISEEAAYALEWTIGTVLRDGDTLLAVYAVDEEVGVGGTDTPGATQGNVTTAQQESDSLMKTLSNHQGLIADGSGLGPSPLSNSVSASETDTSTMNKAEKDRYQAAVEVSDRCVKLLRKTRLQVRVVVEVFHCKSPKHMLTEVIDFLDPTLVILGSRGRNALKGVLLGSFSNYLVTKSSVPVMVARKRLRKHSKYKRKNLRLSNVISPSNNGRLANAKID</sequence>
<dbReference type="CDD" id="cd23659">
    <property type="entry name" value="USP_At3g01520-like"/>
    <property type="match status" value="1"/>
</dbReference>
<feature type="compositionally biased region" description="Polar residues" evidence="1">
    <location>
        <begin position="323"/>
        <end position="336"/>
    </location>
</feature>
<organism evidence="3 4">
    <name type="scientific">Paraconiothyrium brasiliense</name>
    <dbReference type="NCBI Taxonomy" id="300254"/>
    <lineage>
        <taxon>Eukaryota</taxon>
        <taxon>Fungi</taxon>
        <taxon>Dikarya</taxon>
        <taxon>Ascomycota</taxon>
        <taxon>Pezizomycotina</taxon>
        <taxon>Dothideomycetes</taxon>
        <taxon>Pleosporomycetidae</taxon>
        <taxon>Pleosporales</taxon>
        <taxon>Massarineae</taxon>
        <taxon>Didymosphaeriaceae</taxon>
        <taxon>Paraconiothyrium</taxon>
    </lineage>
</organism>
<proteinExistence type="predicted"/>
<feature type="compositionally biased region" description="Polar residues" evidence="1">
    <location>
        <begin position="1"/>
        <end position="17"/>
    </location>
</feature>
<dbReference type="PANTHER" id="PTHR46100">
    <property type="entry name" value="IMP2'P"/>
    <property type="match status" value="1"/>
</dbReference>
<evidence type="ECO:0000313" key="3">
    <source>
        <dbReference type="EMBL" id="KAL1600399.1"/>
    </source>
</evidence>
<gene>
    <name evidence="3" type="ORF">SLS60_006784</name>
</gene>
<dbReference type="Proteomes" id="UP001521785">
    <property type="component" value="Unassembled WGS sequence"/>
</dbReference>
<dbReference type="SUPFAM" id="SSF52402">
    <property type="entry name" value="Adenine nucleotide alpha hydrolases-like"/>
    <property type="match status" value="1"/>
</dbReference>
<evidence type="ECO:0000256" key="1">
    <source>
        <dbReference type="SAM" id="MobiDB-lite"/>
    </source>
</evidence>
<dbReference type="Pfam" id="PF00582">
    <property type="entry name" value="Usp"/>
    <property type="match status" value="1"/>
</dbReference>
<feature type="compositionally biased region" description="Polar residues" evidence="1">
    <location>
        <begin position="165"/>
        <end position="179"/>
    </location>
</feature>
<dbReference type="InterPro" id="IPR006016">
    <property type="entry name" value="UspA"/>
</dbReference>
<dbReference type="PRINTS" id="PR01438">
    <property type="entry name" value="UNVRSLSTRESS"/>
</dbReference>
<feature type="domain" description="UspA" evidence="2">
    <location>
        <begin position="333"/>
        <end position="426"/>
    </location>
</feature>
<feature type="compositionally biased region" description="Basic and acidic residues" evidence="1">
    <location>
        <begin position="110"/>
        <end position="123"/>
    </location>
</feature>
<feature type="region of interest" description="Disordered" evidence="1">
    <location>
        <begin position="1"/>
        <end position="20"/>
    </location>
</feature>
<feature type="compositionally biased region" description="Low complexity" evidence="1">
    <location>
        <begin position="38"/>
        <end position="51"/>
    </location>
</feature>
<feature type="region of interest" description="Disordered" evidence="1">
    <location>
        <begin position="33"/>
        <end position="179"/>
    </location>
</feature>
<dbReference type="InterPro" id="IPR014729">
    <property type="entry name" value="Rossmann-like_a/b/a_fold"/>
</dbReference>
<feature type="compositionally biased region" description="Acidic residues" evidence="1">
    <location>
        <begin position="74"/>
        <end position="95"/>
    </location>
</feature>
<keyword evidence="4" id="KW-1185">Reference proteome</keyword>